<dbReference type="Proteomes" id="UP000001355">
    <property type="component" value="Chromosome"/>
</dbReference>
<evidence type="ECO:0000256" key="1">
    <source>
        <dbReference type="SAM" id="SignalP"/>
    </source>
</evidence>
<reference evidence="2 3" key="3">
    <citation type="journal article" date="2013" name="PLoS ONE">
        <title>Candidate genes that may be responsible for the unusual resistances exhibited by Bacillus pumilus SAFR-032 spores.</title>
        <authorList>
            <person name="Tirumalai M.R."/>
            <person name="Rastogi R."/>
            <person name="Zamani N."/>
            <person name="O'Bryant Williams E."/>
            <person name="Allen S."/>
            <person name="Diouf F."/>
            <person name="Kwende S."/>
            <person name="Weinstock G.M."/>
            <person name="Venkateswaran K.J."/>
            <person name="Fox G.E."/>
        </authorList>
    </citation>
    <scope>NUCLEOTIDE SEQUENCE [LARGE SCALE GENOMIC DNA]</scope>
    <source>
        <strain evidence="2 3">SAFR-032</strain>
    </source>
</reference>
<sequence length="247" mass="27291">MKNKMIITGLAASLLIGLPLSGSGSNVLNAKEGKIQNDEFSGIEKVEENKIFLNSGIVVTKVSDEKTTATDEDGNLEFEVIRKSESQLELKNLKTGEVKEIKINSEVYYETPLEQAKTDALINKDNQVSEVTTYAAGPPKGSVNGYKYKRTTNHNTLLDSAKEGAIVAIITSVCGPLGTAAGVAYSIASVYKASKSKMMYWKERTYTKQVGKWQLSVKTQYNYYKDSKYKKYIKTITKYKTYQGGGI</sequence>
<dbReference type="GeneID" id="5622928"/>
<reference evidence="2 3" key="2">
    <citation type="journal article" date="2013" name="Extremophiles">
        <title>An ICEBs1-like element may be associated with the extreme radiation and desiccation resistance of Bacillus pumilus SAFR-032 spores.</title>
        <authorList>
            <person name="Tirumalai M.R."/>
            <person name="Fox G.E."/>
        </authorList>
    </citation>
    <scope>NUCLEOTIDE SEQUENCE [LARGE SCALE GENOMIC DNA]</scope>
    <source>
        <strain evidence="2 3">SAFR-032</strain>
    </source>
</reference>
<feature type="signal peptide" evidence="1">
    <location>
        <begin position="1"/>
        <end position="30"/>
    </location>
</feature>
<dbReference type="HOGENOM" id="CLU_1122841_0_0_9"/>
<protein>
    <submittedName>
        <fullName evidence="2">Uncharacterized protein</fullName>
    </submittedName>
</protein>
<keyword evidence="3" id="KW-1185">Reference proteome</keyword>
<dbReference type="EMBL" id="CP000813">
    <property type="protein sequence ID" value="ABV64283.1"/>
    <property type="molecule type" value="Genomic_DNA"/>
</dbReference>
<dbReference type="eggNOG" id="ENOG502ZG9Q">
    <property type="taxonomic scope" value="Bacteria"/>
</dbReference>
<proteinExistence type="predicted"/>
<name>A8FJ66_BACP2</name>
<evidence type="ECO:0000313" key="2">
    <source>
        <dbReference type="EMBL" id="ABV64283.1"/>
    </source>
</evidence>
<evidence type="ECO:0000313" key="3">
    <source>
        <dbReference type="Proteomes" id="UP000001355"/>
    </source>
</evidence>
<dbReference type="RefSeq" id="WP_012011832.1">
    <property type="nucleotide sequence ID" value="NC_009848.4"/>
</dbReference>
<feature type="chain" id="PRO_5002721267" evidence="1">
    <location>
        <begin position="31"/>
        <end position="247"/>
    </location>
</feature>
<gene>
    <name evidence="2" type="ordered locus">BPUM_3639</name>
</gene>
<accession>A8FJ66</accession>
<dbReference type="KEGG" id="bpu:BPUM_3639"/>
<keyword evidence="1" id="KW-0732">Signal</keyword>
<organism evidence="2 3">
    <name type="scientific">Bacillus pumilus (strain SAFR-032)</name>
    <dbReference type="NCBI Taxonomy" id="315750"/>
    <lineage>
        <taxon>Bacteria</taxon>
        <taxon>Bacillati</taxon>
        <taxon>Bacillota</taxon>
        <taxon>Bacilli</taxon>
        <taxon>Bacillales</taxon>
        <taxon>Bacillaceae</taxon>
        <taxon>Bacillus</taxon>
    </lineage>
</organism>
<reference evidence="2 3" key="1">
    <citation type="journal article" date="2007" name="PLoS ONE">
        <title>Paradoxical DNA repair and peroxide resistance gene conservation in Bacillus pumilus SAFR-032.</title>
        <authorList>
            <person name="Gioia J."/>
            <person name="Yerrapragada S."/>
            <person name="Qin X."/>
            <person name="Jiang H."/>
            <person name="Igboeli O.C."/>
            <person name="Muzny D."/>
            <person name="Dugan-Rocha S."/>
            <person name="Ding Y."/>
            <person name="Hawes A."/>
            <person name="Liu W."/>
            <person name="Perez L."/>
            <person name="Kovar C."/>
            <person name="Dinh H."/>
            <person name="Lee S."/>
            <person name="Nazareth L."/>
            <person name="Blyth P."/>
            <person name="Holder M."/>
            <person name="Buhay C."/>
            <person name="Tirumalai M.R."/>
            <person name="Liu Y."/>
            <person name="Dasgupta I."/>
            <person name="Bokhetache L."/>
            <person name="Fujita M."/>
            <person name="Karouia F."/>
            <person name="Eswara Moorthy P."/>
            <person name="Siefert J."/>
            <person name="Uzman A."/>
            <person name="Buzumbo P."/>
            <person name="Verma A."/>
            <person name="Zwiya H."/>
            <person name="McWilliams B.D."/>
            <person name="Olowu A."/>
            <person name="Clinkenbeard K.D."/>
            <person name="Newcombe D."/>
            <person name="Golebiewski L."/>
            <person name="Petrosino J.F."/>
            <person name="Nicholson W.L."/>
            <person name="Fox G.E."/>
            <person name="Venkateswaran K."/>
            <person name="Highlander S.K."/>
            <person name="Weinstock G.M."/>
        </authorList>
    </citation>
    <scope>NUCLEOTIDE SEQUENCE [LARGE SCALE GENOMIC DNA]</scope>
    <source>
        <strain evidence="2 3">SAFR-032</strain>
    </source>
</reference>
<dbReference type="AlphaFoldDB" id="A8FJ66"/>